<organism evidence="4 5">
    <name type="scientific">Apilactobacillus kunkeei DSM 12361 = ATCC 700308</name>
    <dbReference type="NCBI Taxonomy" id="1423768"/>
    <lineage>
        <taxon>Bacteria</taxon>
        <taxon>Bacillati</taxon>
        <taxon>Bacillota</taxon>
        <taxon>Bacilli</taxon>
        <taxon>Lactobacillales</taxon>
        <taxon>Lactobacillaceae</taxon>
        <taxon>Apilactobacillus</taxon>
    </lineage>
</organism>
<dbReference type="InterPro" id="IPR013196">
    <property type="entry name" value="HTH_11"/>
</dbReference>
<dbReference type="InterPro" id="IPR030855">
    <property type="entry name" value="Bifunct_BirA"/>
</dbReference>
<proteinExistence type="inferred from homology"/>
<keyword evidence="2" id="KW-0092">Biotin</keyword>
<dbReference type="PROSITE" id="PS51733">
    <property type="entry name" value="BPL_LPL_CATALYTIC"/>
    <property type="match status" value="1"/>
</dbReference>
<dbReference type="InterPro" id="IPR004408">
    <property type="entry name" value="Biotin_CoA_COase_ligase"/>
</dbReference>
<evidence type="ECO:0000256" key="2">
    <source>
        <dbReference type="HAMAP-Rule" id="MF_00978"/>
    </source>
</evidence>
<keyword evidence="2" id="KW-0805">Transcription regulation</keyword>
<dbReference type="CDD" id="cd16442">
    <property type="entry name" value="BPL"/>
    <property type="match status" value="1"/>
</dbReference>
<dbReference type="Gene3D" id="3.30.930.10">
    <property type="entry name" value="Bira Bifunctional Protein, Domain 2"/>
    <property type="match status" value="1"/>
</dbReference>
<name>A0A0R1FXA4_9LACO</name>
<evidence type="ECO:0000259" key="3">
    <source>
        <dbReference type="PROSITE" id="PS51733"/>
    </source>
</evidence>
<comment type="similarity">
    <text evidence="2">Belongs to the biotin--protein ligase family.</text>
</comment>
<protein>
    <recommendedName>
        <fullName evidence="2">Bifunctional ligase/repressor BirA</fullName>
    </recommendedName>
    <alternativeName>
        <fullName evidence="2">Biotin--[acetyl-CoA-carboxylase] ligase</fullName>
        <ecNumber evidence="2">6.3.4.15</ecNumber>
    </alternativeName>
    <alternativeName>
        <fullName evidence="2">Biotin--protein ligase</fullName>
    </alternativeName>
    <alternativeName>
        <fullName evidence="2">Biotin-[acetyl-CoA carboxylase] synthetase</fullName>
    </alternativeName>
</protein>
<dbReference type="PANTHER" id="PTHR12835:SF5">
    <property type="entry name" value="BIOTIN--PROTEIN LIGASE"/>
    <property type="match status" value="1"/>
</dbReference>
<accession>A0A0R1FXA4</accession>
<sequence>MMKKDQLLQLFIEHKGDWLSGNQLANKMNISRTMIWKLINQLRQQGHQIDSKTNQGYKYIGNNELNPQLIESDLNNEYEIIFKKEITSTNSYAKQINDQSQDGKHRLVIAEKQTQGHGRRGRSFYSPAKSGIYMSMVVPFHDAKHLNPGLLTTMTAVVVAKALKKSYPEEEFWVKWINDIYVNNKKVVGILTELVMDAELMQPSAIVVGVGISLSSKEIPDEMKDKVGWISDKQIDKNKLVSDIVNGFDEEFPHYLEANFIEDYQKMSFLNGKKVSVDTTKETIDGTVTGIDKEGHLLLDVEGKSTTINNGEVVKVNF</sequence>
<dbReference type="Proteomes" id="UP000051794">
    <property type="component" value="Unassembled WGS sequence"/>
</dbReference>
<dbReference type="PATRIC" id="fig|1423768.3.peg.163"/>
<dbReference type="Pfam" id="PF08279">
    <property type="entry name" value="HTH_11"/>
    <property type="match status" value="1"/>
</dbReference>
<keyword evidence="2" id="KW-0067">ATP-binding</keyword>
<keyword evidence="2" id="KW-0804">Transcription</keyword>
<dbReference type="SUPFAM" id="SSF50037">
    <property type="entry name" value="C-terminal domain of transcriptional repressors"/>
    <property type="match status" value="1"/>
</dbReference>
<dbReference type="GO" id="GO:0005524">
    <property type="term" value="F:ATP binding"/>
    <property type="evidence" value="ECO:0007669"/>
    <property type="project" value="UniProtKB-UniRule"/>
</dbReference>
<comment type="caution">
    <text evidence="4">The sequence shown here is derived from an EMBL/GenBank/DDBJ whole genome shotgun (WGS) entry which is preliminary data.</text>
</comment>
<keyword evidence="1 2" id="KW-0436">Ligase</keyword>
<evidence type="ECO:0000256" key="1">
    <source>
        <dbReference type="ARBA" id="ARBA00022598"/>
    </source>
</evidence>
<dbReference type="GO" id="GO:0006355">
    <property type="term" value="P:regulation of DNA-templated transcription"/>
    <property type="evidence" value="ECO:0007669"/>
    <property type="project" value="UniProtKB-UniRule"/>
</dbReference>
<dbReference type="Gene3D" id="1.10.10.10">
    <property type="entry name" value="Winged helix-like DNA-binding domain superfamily/Winged helix DNA-binding domain"/>
    <property type="match status" value="1"/>
</dbReference>
<dbReference type="NCBIfam" id="TIGR00121">
    <property type="entry name" value="birA_ligase"/>
    <property type="match status" value="1"/>
</dbReference>
<dbReference type="GO" id="GO:0005737">
    <property type="term" value="C:cytoplasm"/>
    <property type="evidence" value="ECO:0007669"/>
    <property type="project" value="TreeGrafter"/>
</dbReference>
<keyword evidence="2" id="KW-0238">DNA-binding</keyword>
<dbReference type="InterPro" id="IPR008988">
    <property type="entry name" value="Transcriptional_repressor_C"/>
</dbReference>
<dbReference type="InterPro" id="IPR036390">
    <property type="entry name" value="WH_DNA-bd_sf"/>
</dbReference>
<gene>
    <name evidence="2" type="primary">birA</name>
    <name evidence="4" type="ORF">FD43_GL001101</name>
</gene>
<comment type="caution">
    <text evidence="2">Lacks conserved residue(s) required for the propagation of feature annotation.</text>
</comment>
<dbReference type="SUPFAM" id="SSF55681">
    <property type="entry name" value="Class II aaRS and biotin synthetases"/>
    <property type="match status" value="1"/>
</dbReference>
<dbReference type="Gene3D" id="2.30.30.100">
    <property type="match status" value="1"/>
</dbReference>
<evidence type="ECO:0000313" key="4">
    <source>
        <dbReference type="EMBL" id="KRK24289.1"/>
    </source>
</evidence>
<dbReference type="Pfam" id="PF03099">
    <property type="entry name" value="BPL_LplA_LipB"/>
    <property type="match status" value="1"/>
</dbReference>
<comment type="catalytic activity">
    <reaction evidence="2">
        <text>biotin + L-lysyl-[protein] + ATP = N(6)-biotinyl-L-lysyl-[protein] + AMP + diphosphate + H(+)</text>
        <dbReference type="Rhea" id="RHEA:11756"/>
        <dbReference type="Rhea" id="RHEA-COMP:9752"/>
        <dbReference type="Rhea" id="RHEA-COMP:10505"/>
        <dbReference type="ChEBI" id="CHEBI:15378"/>
        <dbReference type="ChEBI" id="CHEBI:29969"/>
        <dbReference type="ChEBI" id="CHEBI:30616"/>
        <dbReference type="ChEBI" id="CHEBI:33019"/>
        <dbReference type="ChEBI" id="CHEBI:57586"/>
        <dbReference type="ChEBI" id="CHEBI:83144"/>
        <dbReference type="ChEBI" id="CHEBI:456215"/>
        <dbReference type="EC" id="6.3.4.15"/>
    </reaction>
</comment>
<dbReference type="InterPro" id="IPR045864">
    <property type="entry name" value="aa-tRNA-synth_II/BPL/LPL"/>
</dbReference>
<dbReference type="GO" id="GO:0016740">
    <property type="term" value="F:transferase activity"/>
    <property type="evidence" value="ECO:0007669"/>
    <property type="project" value="UniProtKB-ARBA"/>
</dbReference>
<dbReference type="AlphaFoldDB" id="A0A0R1FXA4"/>
<reference evidence="4 5" key="1">
    <citation type="journal article" date="2015" name="Genome Announc.">
        <title>Expanding the biotechnology potential of lactobacilli through comparative genomics of 213 strains and associated genera.</title>
        <authorList>
            <person name="Sun Z."/>
            <person name="Harris H.M."/>
            <person name="McCann A."/>
            <person name="Guo C."/>
            <person name="Argimon S."/>
            <person name="Zhang W."/>
            <person name="Yang X."/>
            <person name="Jeffery I.B."/>
            <person name="Cooney J.C."/>
            <person name="Kagawa T.F."/>
            <person name="Liu W."/>
            <person name="Song Y."/>
            <person name="Salvetti E."/>
            <person name="Wrobel A."/>
            <person name="Rasinkangas P."/>
            <person name="Parkhill J."/>
            <person name="Rea M.C."/>
            <person name="O'Sullivan O."/>
            <person name="Ritari J."/>
            <person name="Douillard F.P."/>
            <person name="Paul Ross R."/>
            <person name="Yang R."/>
            <person name="Briner A.E."/>
            <person name="Felis G.E."/>
            <person name="de Vos W.M."/>
            <person name="Barrangou R."/>
            <person name="Klaenhammer T.R."/>
            <person name="Caufield P.W."/>
            <person name="Cui Y."/>
            <person name="Zhang H."/>
            <person name="O'Toole P.W."/>
        </authorList>
    </citation>
    <scope>NUCLEOTIDE SEQUENCE [LARGE SCALE GENOMIC DNA]</scope>
    <source>
        <strain evidence="4 5">DSM 12361</strain>
    </source>
</reference>
<dbReference type="RefSeq" id="WP_080997418.1">
    <property type="nucleotide sequence ID" value="NZ_JXDB01000002.1"/>
</dbReference>
<feature type="binding site" evidence="2">
    <location>
        <position position="186"/>
    </location>
    <ligand>
        <name>biotin</name>
        <dbReference type="ChEBI" id="CHEBI:57586"/>
    </ligand>
</feature>
<dbReference type="HAMAP" id="MF_00978">
    <property type="entry name" value="Bifunct_BirA"/>
    <property type="match status" value="1"/>
</dbReference>
<feature type="binding site" evidence="2">
    <location>
        <begin position="88"/>
        <end position="90"/>
    </location>
    <ligand>
        <name>biotin</name>
        <dbReference type="ChEBI" id="CHEBI:57586"/>
    </ligand>
</feature>
<dbReference type="EMBL" id="AZCK01000003">
    <property type="protein sequence ID" value="KRK24289.1"/>
    <property type="molecule type" value="Genomic_DNA"/>
</dbReference>
<keyword evidence="2" id="KW-0547">Nucleotide-binding</keyword>
<dbReference type="GO" id="GO:0003677">
    <property type="term" value="F:DNA binding"/>
    <property type="evidence" value="ECO:0007669"/>
    <property type="project" value="UniProtKB-UniRule"/>
</dbReference>
<evidence type="ECO:0000313" key="5">
    <source>
        <dbReference type="Proteomes" id="UP000051794"/>
    </source>
</evidence>
<comment type="function">
    <text evidence="2">Acts both as a biotin--[acetyl-CoA-carboxylase] ligase and a repressor.</text>
</comment>
<dbReference type="SUPFAM" id="SSF46785">
    <property type="entry name" value="Winged helix' DNA-binding domain"/>
    <property type="match status" value="1"/>
</dbReference>
<dbReference type="PANTHER" id="PTHR12835">
    <property type="entry name" value="BIOTIN PROTEIN LIGASE"/>
    <property type="match status" value="1"/>
</dbReference>
<dbReference type="InterPro" id="IPR004143">
    <property type="entry name" value="BPL_LPL_catalytic"/>
</dbReference>
<feature type="domain" description="BPL/LPL catalytic" evidence="3">
    <location>
        <begin position="73"/>
        <end position="256"/>
    </location>
</feature>
<dbReference type="GO" id="GO:0009249">
    <property type="term" value="P:protein lipoylation"/>
    <property type="evidence" value="ECO:0007669"/>
    <property type="project" value="UniProtKB-ARBA"/>
</dbReference>
<dbReference type="InterPro" id="IPR036388">
    <property type="entry name" value="WH-like_DNA-bd_sf"/>
</dbReference>
<dbReference type="GO" id="GO:0004077">
    <property type="term" value="F:biotin--[biotin carboxyl-carrier protein] ligase activity"/>
    <property type="evidence" value="ECO:0007669"/>
    <property type="project" value="UniProtKB-UniRule"/>
</dbReference>
<feature type="binding site" evidence="2">
    <location>
        <position position="113"/>
    </location>
    <ligand>
        <name>biotin</name>
        <dbReference type="ChEBI" id="CHEBI:57586"/>
    </ligand>
</feature>
<keyword evidence="2" id="KW-0678">Repressor</keyword>
<feature type="DNA-binding region" description="H-T-H motif" evidence="2">
    <location>
        <begin position="21"/>
        <end position="40"/>
    </location>
</feature>
<dbReference type="EC" id="6.3.4.15" evidence="2"/>